<name>A0A225E023_9BACT</name>
<keyword evidence="6" id="KW-1185">Reference proteome</keyword>
<dbReference type="PANTHER" id="PTHR23050">
    <property type="entry name" value="CALCIUM BINDING PROTEIN"/>
    <property type="match status" value="1"/>
</dbReference>
<evidence type="ECO:0000256" key="3">
    <source>
        <dbReference type="SAM" id="MobiDB-lite"/>
    </source>
</evidence>
<reference evidence="6" key="1">
    <citation type="submission" date="2017-06" db="EMBL/GenBank/DDBJ databases">
        <title>Genome analysis of Fimbriiglobus ruber SP5, the first member of the order Planctomycetales with confirmed chitinolytic capability.</title>
        <authorList>
            <person name="Ravin N.V."/>
            <person name="Rakitin A.L."/>
            <person name="Ivanova A.A."/>
            <person name="Beletsky A.V."/>
            <person name="Kulichevskaya I.S."/>
            <person name="Mardanov A.V."/>
            <person name="Dedysh S.N."/>
        </authorList>
    </citation>
    <scope>NUCLEOTIDE SEQUENCE [LARGE SCALE GENOMIC DNA]</scope>
    <source>
        <strain evidence="6">SP5</strain>
    </source>
</reference>
<gene>
    <name evidence="5" type="ORF">FRUB_00799</name>
</gene>
<keyword evidence="1" id="KW-0677">Repeat</keyword>
<evidence type="ECO:0000256" key="1">
    <source>
        <dbReference type="ARBA" id="ARBA00022737"/>
    </source>
</evidence>
<feature type="compositionally biased region" description="Basic and acidic residues" evidence="3">
    <location>
        <begin position="358"/>
        <end position="371"/>
    </location>
</feature>
<dbReference type="InterPro" id="IPR002048">
    <property type="entry name" value="EF_hand_dom"/>
</dbReference>
<dbReference type="InterPro" id="IPR050145">
    <property type="entry name" value="Centrin_CML-like"/>
</dbReference>
<dbReference type="SMART" id="SM00054">
    <property type="entry name" value="EFh"/>
    <property type="match status" value="3"/>
</dbReference>
<feature type="region of interest" description="Disordered" evidence="3">
    <location>
        <begin position="349"/>
        <end position="371"/>
    </location>
</feature>
<keyword evidence="2" id="KW-0106">Calcium</keyword>
<protein>
    <recommendedName>
        <fullName evidence="4">EF-hand domain-containing protein</fullName>
    </recommendedName>
</protein>
<dbReference type="SUPFAM" id="SSF47473">
    <property type="entry name" value="EF-hand"/>
    <property type="match status" value="1"/>
</dbReference>
<organism evidence="5 6">
    <name type="scientific">Fimbriiglobus ruber</name>
    <dbReference type="NCBI Taxonomy" id="1908690"/>
    <lineage>
        <taxon>Bacteria</taxon>
        <taxon>Pseudomonadati</taxon>
        <taxon>Planctomycetota</taxon>
        <taxon>Planctomycetia</taxon>
        <taxon>Gemmatales</taxon>
        <taxon>Gemmataceae</taxon>
        <taxon>Fimbriiglobus</taxon>
    </lineage>
</organism>
<dbReference type="InterPro" id="IPR018247">
    <property type="entry name" value="EF_Hand_1_Ca_BS"/>
</dbReference>
<feature type="domain" description="EF-hand" evidence="4">
    <location>
        <begin position="235"/>
        <end position="270"/>
    </location>
</feature>
<evidence type="ECO:0000313" key="6">
    <source>
        <dbReference type="Proteomes" id="UP000214646"/>
    </source>
</evidence>
<accession>A0A225E023</accession>
<dbReference type="AlphaFoldDB" id="A0A225E023"/>
<dbReference type="Proteomes" id="UP000214646">
    <property type="component" value="Unassembled WGS sequence"/>
</dbReference>
<dbReference type="RefSeq" id="WP_161967187.1">
    <property type="nucleotide sequence ID" value="NZ_NIDE01000001.1"/>
</dbReference>
<comment type="caution">
    <text evidence="5">The sequence shown here is derived from an EMBL/GenBank/DDBJ whole genome shotgun (WGS) entry which is preliminary data.</text>
</comment>
<dbReference type="InterPro" id="IPR011992">
    <property type="entry name" value="EF-hand-dom_pair"/>
</dbReference>
<dbReference type="GO" id="GO:0005509">
    <property type="term" value="F:calcium ion binding"/>
    <property type="evidence" value="ECO:0007669"/>
    <property type="project" value="InterPro"/>
</dbReference>
<evidence type="ECO:0000256" key="2">
    <source>
        <dbReference type="ARBA" id="ARBA00022837"/>
    </source>
</evidence>
<feature type="domain" description="EF-hand" evidence="4">
    <location>
        <begin position="338"/>
        <end position="366"/>
    </location>
</feature>
<evidence type="ECO:0000259" key="4">
    <source>
        <dbReference type="PROSITE" id="PS50222"/>
    </source>
</evidence>
<evidence type="ECO:0000313" key="5">
    <source>
        <dbReference type="EMBL" id="OWK47100.1"/>
    </source>
</evidence>
<sequence>MSPATLCALLVATVVPHAPVATTDEILVRNGNRTARIAVVVETPTGPLAKREAILLKGWSPTAEGSDPLEHLLSDGHLLRIETAAPSPYAEPLTRAIATALDTNGDGTLSRSELDNAEKILLTRFDADGDGCVTPLEIVPDLLTAKPTAAESDLTINVVRAGRPLPSGFAGKRETSVTLRIDGSRSVSQFIGGMIDSRVTGVVARPEIPRPLLRPGREKEHERFKVVAAEVVTLTVRPQARGWFELLDADGDGQLSARELRVAWMLLADQSELKAAFIPTPDFATPVVSLTLAPGVATRPPARLTKAPLPARGPDWFRALDRNGDGDVSRREFVGTAERFRFYDANGDGLISADEADAGDRKLKQEHGSKS</sequence>
<dbReference type="PROSITE" id="PS00018">
    <property type="entry name" value="EF_HAND_1"/>
    <property type="match status" value="3"/>
</dbReference>
<dbReference type="PROSITE" id="PS50222">
    <property type="entry name" value="EF_HAND_2"/>
    <property type="match status" value="2"/>
</dbReference>
<dbReference type="Pfam" id="PF13202">
    <property type="entry name" value="EF-hand_5"/>
    <property type="match status" value="4"/>
</dbReference>
<dbReference type="EMBL" id="NIDE01000001">
    <property type="protein sequence ID" value="OWK47100.1"/>
    <property type="molecule type" value="Genomic_DNA"/>
</dbReference>
<proteinExistence type="predicted"/>
<dbReference type="OrthoDB" id="260830at2"/>
<dbReference type="Gene3D" id="1.10.238.10">
    <property type="entry name" value="EF-hand"/>
    <property type="match status" value="2"/>
</dbReference>